<gene>
    <name evidence="2" type="primary">DR3</name>
    <name evidence="2" type="synonym">DR3R</name>
</gene>
<name>A0A650BPM1_HHV6H</name>
<evidence type="ECO:0000256" key="1">
    <source>
        <dbReference type="SAM" id="MobiDB-lite"/>
    </source>
</evidence>
<proteinExistence type="predicted"/>
<organismHost>
    <name type="scientific">Homo sapiens</name>
    <name type="common">Human</name>
    <dbReference type="NCBI Taxonomy" id="9606"/>
</organismHost>
<feature type="compositionally biased region" description="Acidic residues" evidence="1">
    <location>
        <begin position="184"/>
        <end position="200"/>
    </location>
</feature>
<accession>A0A650BPM1</accession>
<dbReference type="EMBL" id="MN242397">
    <property type="protein sequence ID" value="QGQ58030.1"/>
    <property type="molecule type" value="Genomic_DNA"/>
</dbReference>
<protein>
    <submittedName>
        <fullName evidence="2">DR3</fullName>
    </submittedName>
</protein>
<feature type="region of interest" description="Disordered" evidence="1">
    <location>
        <begin position="124"/>
        <end position="200"/>
    </location>
</feature>
<evidence type="ECO:0000313" key="2">
    <source>
        <dbReference type="EMBL" id="QGQ58030.1"/>
    </source>
</evidence>
<reference evidence="2" key="1">
    <citation type="submission" date="2019-07" db="EMBL/GenBank/DDBJ databases">
        <authorList>
            <person name="Domonova E.A."/>
            <person name="Silveystrova O.Y."/>
            <person name="Shipulina O.Y."/>
            <person name="Goptar I.A."/>
            <person name="Nikiforova A.V."/>
            <person name="Kuleshov K.V."/>
        </authorList>
    </citation>
    <scope>NUCLEOTIDE SEQUENCE</scope>
    <source>
        <strain evidence="2">MOW-F5C</strain>
    </source>
</reference>
<sequence length="200" mass="20618">MSRVFSCVLRACVCAGLCCWVCMGVICGDCQRWWRRRCARWGRVGPRVLDGGAWRVRSGDGVRSVSRTCETERAPSAARSPVYSPPFVLVSSSSSSSCSSACSSRVPSPPPSPHAASHAVCAEGGRDLPMHGADGDADEGTDGTLLEKGGADEGAGGNATGCPEDTRGFARSPGDLMGEMNGDLGDEGETGEGGDNGEGE</sequence>
<organism evidence="2">
    <name type="scientific">Human herpesvirus 6B</name>
    <name type="common">HHV-6 variant B</name>
    <name type="synonym">Human B lymphotropic virus</name>
    <dbReference type="NCBI Taxonomy" id="32604"/>
    <lineage>
        <taxon>Viruses</taxon>
        <taxon>Duplodnaviria</taxon>
        <taxon>Heunggongvirae</taxon>
        <taxon>Peploviricota</taxon>
        <taxon>Herviviricetes</taxon>
        <taxon>Herpesvirales</taxon>
        <taxon>Orthoherpesviridae</taxon>
        <taxon>Betaherpesvirinae</taxon>
        <taxon>Roseolovirus</taxon>
        <taxon>Roseolovirus humanbeta6b</taxon>
    </lineage>
</organism>